<dbReference type="PANTHER" id="PTHR36920">
    <property type="match status" value="1"/>
</dbReference>
<feature type="signal peptide" evidence="1">
    <location>
        <begin position="1"/>
        <end position="22"/>
    </location>
</feature>
<dbReference type="InterPro" id="IPR011250">
    <property type="entry name" value="OMP/PagP_B-barrel"/>
</dbReference>
<dbReference type="AlphaFoldDB" id="A0A1I1QQK3"/>
<dbReference type="RefSeq" id="WP_091988717.1">
    <property type="nucleotide sequence ID" value="NZ_FOLO01000043.1"/>
</dbReference>
<dbReference type="PANTHER" id="PTHR36920:SF1">
    <property type="entry name" value="OUTER MEMBRANE PROTEIN W"/>
    <property type="match status" value="1"/>
</dbReference>
<proteinExistence type="predicted"/>
<gene>
    <name evidence="2" type="ORF">SAMN02745724_03973</name>
</gene>
<dbReference type="SUPFAM" id="SSF56925">
    <property type="entry name" value="OMPA-like"/>
    <property type="match status" value="1"/>
</dbReference>
<accession>A0A1I1QQK3</accession>
<evidence type="ECO:0000313" key="3">
    <source>
        <dbReference type="Proteomes" id="UP000198862"/>
    </source>
</evidence>
<dbReference type="GO" id="GO:0055085">
    <property type="term" value="P:transmembrane transport"/>
    <property type="evidence" value="ECO:0007669"/>
    <property type="project" value="TreeGrafter"/>
</dbReference>
<dbReference type="Pfam" id="PF03922">
    <property type="entry name" value="OmpW"/>
    <property type="match status" value="1"/>
</dbReference>
<feature type="chain" id="PRO_5011767157" evidence="1">
    <location>
        <begin position="23"/>
        <end position="223"/>
    </location>
</feature>
<protein>
    <submittedName>
        <fullName evidence="2">Outer membrane protein</fullName>
    </submittedName>
</protein>
<evidence type="ECO:0000256" key="1">
    <source>
        <dbReference type="SAM" id="SignalP"/>
    </source>
</evidence>
<dbReference type="Proteomes" id="UP000198862">
    <property type="component" value="Unassembled WGS sequence"/>
</dbReference>
<organism evidence="2 3">
    <name type="scientific">Pseudoalteromonas denitrificans DSM 6059</name>
    <dbReference type="NCBI Taxonomy" id="1123010"/>
    <lineage>
        <taxon>Bacteria</taxon>
        <taxon>Pseudomonadati</taxon>
        <taxon>Pseudomonadota</taxon>
        <taxon>Gammaproteobacteria</taxon>
        <taxon>Alteromonadales</taxon>
        <taxon>Pseudoalteromonadaceae</taxon>
        <taxon>Pseudoalteromonas</taxon>
    </lineage>
</organism>
<evidence type="ECO:0000313" key="2">
    <source>
        <dbReference type="EMBL" id="SFD24394.1"/>
    </source>
</evidence>
<dbReference type="InterPro" id="IPR005618">
    <property type="entry name" value="OMPW"/>
</dbReference>
<dbReference type="STRING" id="1123010.SAMN02745724_03973"/>
<dbReference type="Gene3D" id="2.40.160.20">
    <property type="match status" value="1"/>
</dbReference>
<dbReference type="OrthoDB" id="9807574at2"/>
<reference evidence="2 3" key="1">
    <citation type="submission" date="2016-10" db="EMBL/GenBank/DDBJ databases">
        <authorList>
            <person name="de Groot N.N."/>
        </authorList>
    </citation>
    <scope>NUCLEOTIDE SEQUENCE [LARGE SCALE GENOMIC DNA]</scope>
    <source>
        <strain evidence="2 3">DSM 6059</strain>
    </source>
</reference>
<dbReference type="GO" id="GO:0019867">
    <property type="term" value="C:outer membrane"/>
    <property type="evidence" value="ECO:0007669"/>
    <property type="project" value="InterPro"/>
</dbReference>
<sequence>MRNVIKSTLVAASLIATPLAQAEVSLDKLSINIGAITVKPDSSTSYIDGTNNTLGLSVDSNTQLGITLDYAINDNWALELIAATPFSHDIDGEAGLDGASLGSTKHLPPTLLAQYHFGGSNAVFRPFIGAGINYTIFFDEQAGQDLKTTLGTNDVELKLDNSLGLAAQAGFNYSVNNKWAVHAVATYMDIDSDAEIFANGTKALTSTVNIDPVVFMLGMKYKF</sequence>
<name>A0A1I1QQK3_9GAMM</name>
<dbReference type="EMBL" id="FOLO01000043">
    <property type="protein sequence ID" value="SFD24394.1"/>
    <property type="molecule type" value="Genomic_DNA"/>
</dbReference>
<keyword evidence="1" id="KW-0732">Signal</keyword>
<keyword evidence="3" id="KW-1185">Reference proteome</keyword>